<evidence type="ECO:0000256" key="12">
    <source>
        <dbReference type="ARBA" id="ARBA00023128"/>
    </source>
</evidence>
<reference evidence="17" key="1">
    <citation type="submission" date="2016-04" db="EMBL/GenBank/DDBJ databases">
        <title>Mitochondria of unsequenced beetle families.</title>
        <authorList>
            <person name="Linard B."/>
            <person name="Andujar C."/>
            <person name="Arribas P."/>
            <person name="Vogler A.P."/>
        </authorList>
    </citation>
    <scope>NUCLEOTIDE SEQUENCE</scope>
</reference>
<keyword evidence="10 16" id="KW-1133">Transmembrane helix</keyword>
<geneLocation type="mitochondrion" evidence="17"/>
<evidence type="ECO:0000313" key="17">
    <source>
        <dbReference type="EMBL" id="AOY39276.1"/>
    </source>
</evidence>
<keyword evidence="5" id="KW-0813">Transport</keyword>
<dbReference type="AlphaFoldDB" id="A0A343A3Z8"/>
<keyword evidence="11" id="KW-0520">NAD</keyword>
<name>A0A343A3Z8_9CUCU</name>
<dbReference type="GO" id="GO:0008137">
    <property type="term" value="F:NADH dehydrogenase (ubiquinone) activity"/>
    <property type="evidence" value="ECO:0007669"/>
    <property type="project" value="UniProtKB-EC"/>
</dbReference>
<comment type="subcellular location">
    <subcellularLocation>
        <location evidence="1">Mitochondrion membrane</location>
        <topology evidence="1">Multi-pass membrane protein</topology>
    </subcellularLocation>
</comment>
<evidence type="ECO:0000256" key="9">
    <source>
        <dbReference type="ARBA" id="ARBA00022982"/>
    </source>
</evidence>
<feature type="transmembrane region" description="Helical" evidence="16">
    <location>
        <begin position="40"/>
        <end position="63"/>
    </location>
</feature>
<accession>A0A343A3Z8</accession>
<comment type="similarity">
    <text evidence="2">Belongs to the complex I subunit 6 family.</text>
</comment>
<evidence type="ECO:0000256" key="5">
    <source>
        <dbReference type="ARBA" id="ARBA00022448"/>
    </source>
</evidence>
<dbReference type="EC" id="7.1.1.2" evidence="3"/>
<organism evidence="17">
    <name type="scientific">Anatis ocellata</name>
    <dbReference type="NCBI Taxonomy" id="703254"/>
    <lineage>
        <taxon>Eukaryota</taxon>
        <taxon>Metazoa</taxon>
        <taxon>Ecdysozoa</taxon>
        <taxon>Arthropoda</taxon>
        <taxon>Hexapoda</taxon>
        <taxon>Insecta</taxon>
        <taxon>Pterygota</taxon>
        <taxon>Neoptera</taxon>
        <taxon>Endopterygota</taxon>
        <taxon>Coleoptera</taxon>
        <taxon>Polyphaga</taxon>
        <taxon>Cucujiformia</taxon>
        <taxon>Coccinelloidea</taxon>
        <taxon>Coccinellidae</taxon>
        <taxon>Coccinellinae</taxon>
        <taxon>Coccinellini</taxon>
        <taxon>Anatis</taxon>
    </lineage>
</organism>
<dbReference type="InterPro" id="IPR050269">
    <property type="entry name" value="ComplexI_Subunit6"/>
</dbReference>
<keyword evidence="9" id="KW-0249">Electron transport</keyword>
<evidence type="ECO:0000256" key="14">
    <source>
        <dbReference type="ARBA" id="ARBA00031019"/>
    </source>
</evidence>
<keyword evidence="8" id="KW-1278">Translocase</keyword>
<evidence type="ECO:0000256" key="11">
    <source>
        <dbReference type="ARBA" id="ARBA00023027"/>
    </source>
</evidence>
<evidence type="ECO:0000256" key="10">
    <source>
        <dbReference type="ARBA" id="ARBA00022989"/>
    </source>
</evidence>
<evidence type="ECO:0000256" key="1">
    <source>
        <dbReference type="ARBA" id="ARBA00004225"/>
    </source>
</evidence>
<dbReference type="PANTHER" id="PTHR11435:SF1">
    <property type="entry name" value="NADH-UBIQUINONE OXIDOREDUCTASE CHAIN 6"/>
    <property type="match status" value="1"/>
</dbReference>
<evidence type="ECO:0000256" key="15">
    <source>
        <dbReference type="ARBA" id="ARBA00049551"/>
    </source>
</evidence>
<feature type="transmembrane region" description="Helical" evidence="16">
    <location>
        <begin position="131"/>
        <end position="150"/>
    </location>
</feature>
<keyword evidence="7 16" id="KW-0812">Transmembrane</keyword>
<comment type="catalytic activity">
    <reaction evidence="15">
        <text>a ubiquinone + NADH + 5 H(+)(in) = a ubiquinol + NAD(+) + 4 H(+)(out)</text>
        <dbReference type="Rhea" id="RHEA:29091"/>
        <dbReference type="Rhea" id="RHEA-COMP:9565"/>
        <dbReference type="Rhea" id="RHEA-COMP:9566"/>
        <dbReference type="ChEBI" id="CHEBI:15378"/>
        <dbReference type="ChEBI" id="CHEBI:16389"/>
        <dbReference type="ChEBI" id="CHEBI:17976"/>
        <dbReference type="ChEBI" id="CHEBI:57540"/>
        <dbReference type="ChEBI" id="CHEBI:57945"/>
        <dbReference type="EC" id="7.1.1.2"/>
    </reaction>
</comment>
<gene>
    <name evidence="17" type="primary">nad6</name>
</gene>
<dbReference type="EMBL" id="KX035143">
    <property type="protein sequence ID" value="AOY39276.1"/>
    <property type="molecule type" value="Genomic_DNA"/>
</dbReference>
<evidence type="ECO:0000256" key="16">
    <source>
        <dbReference type="SAM" id="Phobius"/>
    </source>
</evidence>
<sequence length="169" mass="20192">MMLTSTMMIFLKHPISLGSIILTHTIIMCLFMGMMSLNFWFSYILILVMIGGLLVLFIYMTSIASNEKFKFNNKLFMIIIFLLITLMLTKWMENQYIYYYEMNNELLMNMDMKKNFKFNMSKFLNFPNSNIFIMIIFYLLIAMIAIVKITKLNFGPLRQIKYENTFTKK</sequence>
<dbReference type="PANTHER" id="PTHR11435">
    <property type="entry name" value="NADH UBIQUINONE OXIDOREDUCTASE SUBUNIT ND6"/>
    <property type="match status" value="1"/>
</dbReference>
<evidence type="ECO:0000256" key="8">
    <source>
        <dbReference type="ARBA" id="ARBA00022967"/>
    </source>
</evidence>
<evidence type="ECO:0000256" key="7">
    <source>
        <dbReference type="ARBA" id="ARBA00022692"/>
    </source>
</evidence>
<proteinExistence type="inferred from homology"/>
<evidence type="ECO:0000256" key="13">
    <source>
        <dbReference type="ARBA" id="ARBA00023136"/>
    </source>
</evidence>
<dbReference type="GO" id="GO:0031966">
    <property type="term" value="C:mitochondrial membrane"/>
    <property type="evidence" value="ECO:0007669"/>
    <property type="project" value="UniProtKB-SubCell"/>
</dbReference>
<evidence type="ECO:0000256" key="4">
    <source>
        <dbReference type="ARBA" id="ARBA00021095"/>
    </source>
</evidence>
<keyword evidence="12 17" id="KW-0496">Mitochondrion</keyword>
<evidence type="ECO:0000256" key="3">
    <source>
        <dbReference type="ARBA" id="ARBA00012944"/>
    </source>
</evidence>
<keyword evidence="13 16" id="KW-0472">Membrane</keyword>
<feature type="transmembrane region" description="Helical" evidence="16">
    <location>
        <begin position="75"/>
        <end position="92"/>
    </location>
</feature>
<feature type="transmembrane region" description="Helical" evidence="16">
    <location>
        <begin position="15"/>
        <end position="34"/>
    </location>
</feature>
<keyword evidence="6" id="KW-0679">Respiratory chain</keyword>
<evidence type="ECO:0000256" key="2">
    <source>
        <dbReference type="ARBA" id="ARBA00005698"/>
    </source>
</evidence>
<protein>
    <recommendedName>
        <fullName evidence="4">NADH-ubiquinone oxidoreductase chain 6</fullName>
        <ecNumber evidence="3">7.1.1.2</ecNumber>
    </recommendedName>
    <alternativeName>
        <fullName evidence="14">NADH dehydrogenase subunit 6</fullName>
    </alternativeName>
</protein>
<evidence type="ECO:0000256" key="6">
    <source>
        <dbReference type="ARBA" id="ARBA00022660"/>
    </source>
</evidence>